<dbReference type="Proteomes" id="UP000597338">
    <property type="component" value="Unassembled WGS sequence"/>
</dbReference>
<feature type="region of interest" description="Disordered" evidence="1">
    <location>
        <begin position="1"/>
        <end position="42"/>
    </location>
</feature>
<sequence>MKTTVIGSNKGNTQNNGAAAKDTAKNEVQAKVGTATDDSKAKAGEVNGKAVAAVSNPQNTEKVLVAEKAEPTKAELRQKLVNEPPAMGLDETIKWVETLHRKKLQREKLIATIDELEAFEVEQLDDAKEVGLDQFQGCELTITDDNGNDFSTKNPFIINAVAQHVKTLCVGKLAEIEGEIRIPH</sequence>
<evidence type="ECO:0000313" key="2">
    <source>
        <dbReference type="EMBL" id="GGC42709.1"/>
    </source>
</evidence>
<feature type="compositionally biased region" description="Polar residues" evidence="1">
    <location>
        <begin position="1"/>
        <end position="17"/>
    </location>
</feature>
<name>A0ABQ1MTJ8_9SPHI</name>
<accession>A0ABQ1MTJ8</accession>
<evidence type="ECO:0000313" key="3">
    <source>
        <dbReference type="Proteomes" id="UP000597338"/>
    </source>
</evidence>
<proteinExistence type="predicted"/>
<keyword evidence="3" id="KW-1185">Reference proteome</keyword>
<gene>
    <name evidence="2" type="ORF">GCM10011386_38680</name>
</gene>
<dbReference type="EMBL" id="BMIK01000018">
    <property type="protein sequence ID" value="GGC42709.1"/>
    <property type="molecule type" value="Genomic_DNA"/>
</dbReference>
<evidence type="ECO:0000256" key="1">
    <source>
        <dbReference type="SAM" id="MobiDB-lite"/>
    </source>
</evidence>
<dbReference type="RefSeq" id="WP_188753113.1">
    <property type="nucleotide sequence ID" value="NZ_BMIK01000018.1"/>
</dbReference>
<comment type="caution">
    <text evidence="2">The sequence shown here is derived from an EMBL/GenBank/DDBJ whole genome shotgun (WGS) entry which is preliminary data.</text>
</comment>
<protein>
    <submittedName>
        <fullName evidence="2">Uncharacterized protein</fullName>
    </submittedName>
</protein>
<organism evidence="2 3">
    <name type="scientific">Parapedobacter defluvii</name>
    <dbReference type="NCBI Taxonomy" id="2045106"/>
    <lineage>
        <taxon>Bacteria</taxon>
        <taxon>Pseudomonadati</taxon>
        <taxon>Bacteroidota</taxon>
        <taxon>Sphingobacteriia</taxon>
        <taxon>Sphingobacteriales</taxon>
        <taxon>Sphingobacteriaceae</taxon>
        <taxon>Parapedobacter</taxon>
    </lineage>
</organism>
<reference evidence="3" key="1">
    <citation type="journal article" date="2019" name="Int. J. Syst. Evol. Microbiol.">
        <title>The Global Catalogue of Microorganisms (GCM) 10K type strain sequencing project: providing services to taxonomists for standard genome sequencing and annotation.</title>
        <authorList>
            <consortium name="The Broad Institute Genomics Platform"/>
            <consortium name="The Broad Institute Genome Sequencing Center for Infectious Disease"/>
            <person name="Wu L."/>
            <person name="Ma J."/>
        </authorList>
    </citation>
    <scope>NUCLEOTIDE SEQUENCE [LARGE SCALE GENOMIC DNA]</scope>
    <source>
        <strain evidence="3">CGMCC 1.15342</strain>
    </source>
</reference>